<evidence type="ECO:0000256" key="13">
    <source>
        <dbReference type="SAM" id="MobiDB-lite"/>
    </source>
</evidence>
<evidence type="ECO:0000256" key="3">
    <source>
        <dbReference type="ARBA" id="ARBA00022448"/>
    </source>
</evidence>
<evidence type="ECO:0000256" key="11">
    <source>
        <dbReference type="ARBA" id="ARBA00023303"/>
    </source>
</evidence>
<protein>
    <recommendedName>
        <fullName evidence="2">Voltage-gated hydrogen channel 1</fullName>
    </recommendedName>
    <alternativeName>
        <fullName evidence="12">Hydrogen voltage-gated channel 1</fullName>
    </alternativeName>
</protein>
<keyword evidence="9" id="KW-0406">Ion transport</keyword>
<keyword evidence="6" id="KW-0851">Voltage-gated channel</keyword>
<evidence type="ECO:0000313" key="17">
    <source>
        <dbReference type="Proteomes" id="UP001217089"/>
    </source>
</evidence>
<dbReference type="InterPro" id="IPR027359">
    <property type="entry name" value="Volt_channel_dom_sf"/>
</dbReference>
<evidence type="ECO:0000256" key="4">
    <source>
        <dbReference type="ARBA" id="ARBA00022475"/>
    </source>
</evidence>
<keyword evidence="4" id="KW-1003">Cell membrane</keyword>
<keyword evidence="5 14" id="KW-0812">Transmembrane</keyword>
<dbReference type="InterPro" id="IPR031846">
    <property type="entry name" value="Hvcn1"/>
</dbReference>
<dbReference type="Proteomes" id="UP001217089">
    <property type="component" value="Unassembled WGS sequence"/>
</dbReference>
<keyword evidence="8" id="KW-0175">Coiled coil</keyword>
<evidence type="ECO:0000256" key="2">
    <source>
        <dbReference type="ARBA" id="ARBA00015897"/>
    </source>
</evidence>
<reference evidence="16 17" key="1">
    <citation type="submission" date="2022-12" db="EMBL/GenBank/DDBJ databases">
        <title>Chromosome-level genome of Tegillarca granosa.</title>
        <authorList>
            <person name="Kim J."/>
        </authorList>
    </citation>
    <scope>NUCLEOTIDE SEQUENCE [LARGE SCALE GENOMIC DNA]</scope>
    <source>
        <strain evidence="16">Teg-2019</strain>
        <tissue evidence="16">Adductor muscle</tissue>
    </source>
</reference>
<keyword evidence="10 14" id="KW-0472">Membrane</keyword>
<comment type="caution">
    <text evidence="16">The sequence shown here is derived from an EMBL/GenBank/DDBJ whole genome shotgun (WGS) entry which is preliminary data.</text>
</comment>
<evidence type="ECO:0000256" key="10">
    <source>
        <dbReference type="ARBA" id="ARBA00023136"/>
    </source>
</evidence>
<gene>
    <name evidence="16" type="ORF">KUTeg_010024</name>
</gene>
<evidence type="ECO:0000256" key="6">
    <source>
        <dbReference type="ARBA" id="ARBA00022882"/>
    </source>
</evidence>
<keyword evidence="7 14" id="KW-1133">Transmembrane helix</keyword>
<accession>A0ABQ9F5K5</accession>
<dbReference type="PANTHER" id="PTHR46480:SF1">
    <property type="entry name" value="VOLTAGE-GATED HYDROGEN CHANNEL 1"/>
    <property type="match status" value="1"/>
</dbReference>
<comment type="subcellular location">
    <subcellularLocation>
        <location evidence="1">Cell membrane</location>
        <topology evidence="1">Multi-pass membrane protein</topology>
    </subcellularLocation>
</comment>
<organism evidence="16 17">
    <name type="scientific">Tegillarca granosa</name>
    <name type="common">Malaysian cockle</name>
    <name type="synonym">Anadara granosa</name>
    <dbReference type="NCBI Taxonomy" id="220873"/>
    <lineage>
        <taxon>Eukaryota</taxon>
        <taxon>Metazoa</taxon>
        <taxon>Spiralia</taxon>
        <taxon>Lophotrochozoa</taxon>
        <taxon>Mollusca</taxon>
        <taxon>Bivalvia</taxon>
        <taxon>Autobranchia</taxon>
        <taxon>Pteriomorphia</taxon>
        <taxon>Arcoida</taxon>
        <taxon>Arcoidea</taxon>
        <taxon>Arcidae</taxon>
        <taxon>Tegillarca</taxon>
    </lineage>
</organism>
<dbReference type="InterPro" id="IPR005821">
    <property type="entry name" value="Ion_trans_dom"/>
</dbReference>
<name>A0ABQ9F5K5_TEGGR</name>
<evidence type="ECO:0000256" key="12">
    <source>
        <dbReference type="ARBA" id="ARBA00031989"/>
    </source>
</evidence>
<evidence type="ECO:0000256" key="7">
    <source>
        <dbReference type="ARBA" id="ARBA00022989"/>
    </source>
</evidence>
<dbReference type="Pfam" id="PF00520">
    <property type="entry name" value="Ion_trans"/>
    <property type="match status" value="1"/>
</dbReference>
<dbReference type="EMBL" id="JARBDR010000440">
    <property type="protein sequence ID" value="KAJ8312651.1"/>
    <property type="molecule type" value="Genomic_DNA"/>
</dbReference>
<keyword evidence="11" id="KW-0407">Ion channel</keyword>
<feature type="transmembrane region" description="Helical" evidence="14">
    <location>
        <begin position="95"/>
        <end position="115"/>
    </location>
</feature>
<evidence type="ECO:0000313" key="16">
    <source>
        <dbReference type="EMBL" id="KAJ8312651.1"/>
    </source>
</evidence>
<evidence type="ECO:0000256" key="5">
    <source>
        <dbReference type="ARBA" id="ARBA00022692"/>
    </source>
</evidence>
<evidence type="ECO:0000256" key="9">
    <source>
        <dbReference type="ARBA" id="ARBA00023065"/>
    </source>
</evidence>
<keyword evidence="17" id="KW-1185">Reference proteome</keyword>
<evidence type="ECO:0000256" key="14">
    <source>
        <dbReference type="SAM" id="Phobius"/>
    </source>
</evidence>
<feature type="domain" description="Ion transport" evidence="15">
    <location>
        <begin position="54"/>
        <end position="171"/>
    </location>
</feature>
<proteinExistence type="predicted"/>
<sequence length="272" mass="31337">MKIQMEGFHKLHDDLEKVIEKDDSNSSITTDSDDKAEFRNHREKLAHLMHTNKFQIIIVCMVILDCLLVIAELLLDMKIVDLPHHESNIAPKVLHYTSLSILGLFIIEIIVRIYAYRLQFFKHKMEMFDAVVVIVSFVLDIIFRNNEGPESGAGLLVVLRLWRVTRILNGIVMSVKRQAEKKLQKEKRLRLACEQELTKYREYCTAQEQEIEMLRGLLRKHGIDDYDKLDKQPVVVSTIDVVAEVNQVTEKSTTHTSETTEKTTEGDSTTGS</sequence>
<feature type="region of interest" description="Disordered" evidence="13">
    <location>
        <begin position="249"/>
        <end position="272"/>
    </location>
</feature>
<evidence type="ECO:0000256" key="8">
    <source>
        <dbReference type="ARBA" id="ARBA00023054"/>
    </source>
</evidence>
<evidence type="ECO:0000259" key="15">
    <source>
        <dbReference type="Pfam" id="PF00520"/>
    </source>
</evidence>
<dbReference type="SUPFAM" id="SSF81324">
    <property type="entry name" value="Voltage-gated potassium channels"/>
    <property type="match status" value="1"/>
</dbReference>
<dbReference type="Gene3D" id="1.20.120.350">
    <property type="entry name" value="Voltage-gated potassium channels. Chain C"/>
    <property type="match status" value="1"/>
</dbReference>
<keyword evidence="3" id="KW-0813">Transport</keyword>
<feature type="transmembrane region" description="Helical" evidence="14">
    <location>
        <begin position="54"/>
        <end position="75"/>
    </location>
</feature>
<dbReference type="PANTHER" id="PTHR46480">
    <property type="entry name" value="F20B24.22"/>
    <property type="match status" value="1"/>
</dbReference>
<evidence type="ECO:0000256" key="1">
    <source>
        <dbReference type="ARBA" id="ARBA00004651"/>
    </source>
</evidence>